<feature type="region of interest" description="Disordered" evidence="2">
    <location>
        <begin position="107"/>
        <end position="158"/>
    </location>
</feature>
<keyword evidence="1" id="KW-0732">Signal</keyword>
<name>A0A9D2EDT0_9MICO</name>
<evidence type="ECO:0000313" key="4">
    <source>
        <dbReference type="EMBL" id="HIZ35834.1"/>
    </source>
</evidence>
<evidence type="ECO:0000256" key="1">
    <source>
        <dbReference type="ARBA" id="ARBA00022729"/>
    </source>
</evidence>
<evidence type="ECO:0000256" key="2">
    <source>
        <dbReference type="SAM" id="MobiDB-lite"/>
    </source>
</evidence>
<dbReference type="Proteomes" id="UP000824037">
    <property type="component" value="Unassembled WGS sequence"/>
</dbReference>
<protein>
    <submittedName>
        <fullName evidence="4">DUF4352 domain-containing protein</fullName>
    </submittedName>
</protein>
<reference evidence="4" key="2">
    <citation type="submission" date="2021-04" db="EMBL/GenBank/DDBJ databases">
        <authorList>
            <person name="Gilroy R."/>
        </authorList>
    </citation>
    <scope>NUCLEOTIDE SEQUENCE</scope>
    <source>
        <strain evidence="4">ChiGjej4B4-7305</strain>
    </source>
</reference>
<dbReference type="InterPro" id="IPR029051">
    <property type="entry name" value="DUF4352"/>
</dbReference>
<feature type="compositionally biased region" description="Polar residues" evidence="2">
    <location>
        <begin position="107"/>
        <end position="129"/>
    </location>
</feature>
<proteinExistence type="predicted"/>
<evidence type="ECO:0000313" key="5">
    <source>
        <dbReference type="Proteomes" id="UP000824037"/>
    </source>
</evidence>
<feature type="region of interest" description="Disordered" evidence="2">
    <location>
        <begin position="1"/>
        <end position="80"/>
    </location>
</feature>
<reference evidence="4" key="1">
    <citation type="journal article" date="2021" name="PeerJ">
        <title>Extensive microbial diversity within the chicken gut microbiome revealed by metagenomics and culture.</title>
        <authorList>
            <person name="Gilroy R."/>
            <person name="Ravi A."/>
            <person name="Getino M."/>
            <person name="Pursley I."/>
            <person name="Horton D.L."/>
            <person name="Alikhan N.F."/>
            <person name="Baker D."/>
            <person name="Gharbi K."/>
            <person name="Hall N."/>
            <person name="Watson M."/>
            <person name="Adriaenssens E.M."/>
            <person name="Foster-Nyarko E."/>
            <person name="Jarju S."/>
            <person name="Secka A."/>
            <person name="Antonio M."/>
            <person name="Oren A."/>
            <person name="Chaudhuri R.R."/>
            <person name="La Ragione R."/>
            <person name="Hildebrand F."/>
            <person name="Pallen M.J."/>
        </authorList>
    </citation>
    <scope>NUCLEOTIDE SEQUENCE</scope>
    <source>
        <strain evidence="4">ChiGjej4B4-7305</strain>
    </source>
</reference>
<dbReference type="Gene3D" id="2.60.40.1240">
    <property type="match status" value="1"/>
</dbReference>
<feature type="compositionally biased region" description="Low complexity" evidence="2">
    <location>
        <begin position="17"/>
        <end position="54"/>
    </location>
</feature>
<accession>A0A9D2EDT0</accession>
<feature type="compositionally biased region" description="Acidic residues" evidence="2">
    <location>
        <begin position="143"/>
        <end position="158"/>
    </location>
</feature>
<sequence length="295" mass="31204">MTHYHQPNGTPPPQPGPYGHAGPYPAYDSAPAPYGQQPGYPQPHPQGSQPYQQGRFRHPSVDPRQPYGTPRPGPPPKRGWFSRHPFLSAVLTVAAVLLVAIVASPGQDDSATTSAGNPNQPVVTGPTSTDPDDPAAGAAPDQPSEEPSDEPTEEATEEPDLAFGIGDAASAGDFEFVVEGIETGRESIGNGFLNEEAQGQYLLVEISVTNTGNEEATFYGGDQVVVDTEGREHSADSGAWMYLDDEEGFFITDINPGNSTAGTLVFDIPTDATPASILLSDGLWFSSNEVEVSLR</sequence>
<comment type="caution">
    <text evidence="4">The sequence shown here is derived from an EMBL/GenBank/DDBJ whole genome shotgun (WGS) entry which is preliminary data.</text>
</comment>
<organism evidence="4 5">
    <name type="scientific">Candidatus Ruania gallistercoris</name>
    <dbReference type="NCBI Taxonomy" id="2838746"/>
    <lineage>
        <taxon>Bacteria</taxon>
        <taxon>Bacillati</taxon>
        <taxon>Actinomycetota</taxon>
        <taxon>Actinomycetes</taxon>
        <taxon>Micrococcales</taxon>
        <taxon>Ruaniaceae</taxon>
        <taxon>Ruania</taxon>
    </lineage>
</organism>
<dbReference type="AlphaFoldDB" id="A0A9D2EDT0"/>
<dbReference type="EMBL" id="DXBY01000147">
    <property type="protein sequence ID" value="HIZ35834.1"/>
    <property type="molecule type" value="Genomic_DNA"/>
</dbReference>
<feature type="domain" description="DUF4352" evidence="3">
    <location>
        <begin position="163"/>
        <end position="288"/>
    </location>
</feature>
<evidence type="ECO:0000259" key="3">
    <source>
        <dbReference type="Pfam" id="PF11611"/>
    </source>
</evidence>
<dbReference type="Pfam" id="PF11611">
    <property type="entry name" value="DUF4352"/>
    <property type="match status" value="1"/>
</dbReference>
<dbReference type="InterPro" id="IPR029050">
    <property type="entry name" value="Immunoprotect_excell_Ig-like"/>
</dbReference>
<gene>
    <name evidence="4" type="ORF">H9815_08645</name>
</gene>